<keyword evidence="5" id="KW-0812">Transmembrane</keyword>
<keyword evidence="9" id="KW-0732">Signal</keyword>
<keyword evidence="7" id="KW-0998">Cell outer membrane</keyword>
<keyword evidence="6" id="KW-0472">Membrane</keyword>
<evidence type="ECO:0000256" key="3">
    <source>
        <dbReference type="ARBA" id="ARBA00022448"/>
    </source>
</evidence>
<keyword evidence="8" id="KW-0175">Coiled coil</keyword>
<evidence type="ECO:0000256" key="8">
    <source>
        <dbReference type="SAM" id="Coils"/>
    </source>
</evidence>
<feature type="signal peptide" evidence="9">
    <location>
        <begin position="1"/>
        <end position="22"/>
    </location>
</feature>
<proteinExistence type="inferred from homology"/>
<dbReference type="PANTHER" id="PTHR30026:SF20">
    <property type="entry name" value="OUTER MEMBRANE PROTEIN TOLC"/>
    <property type="match status" value="1"/>
</dbReference>
<dbReference type="Pfam" id="PF02321">
    <property type="entry name" value="OEP"/>
    <property type="match status" value="2"/>
</dbReference>
<protein>
    <submittedName>
        <fullName evidence="10">Transporter</fullName>
    </submittedName>
</protein>
<dbReference type="RefSeq" id="WP_188500551.1">
    <property type="nucleotide sequence ID" value="NZ_BMFP01000002.1"/>
</dbReference>
<comment type="similarity">
    <text evidence="2">Belongs to the outer membrane factor (OMF) (TC 1.B.17) family.</text>
</comment>
<evidence type="ECO:0000313" key="11">
    <source>
        <dbReference type="Proteomes" id="UP000634043"/>
    </source>
</evidence>
<comment type="caution">
    <text evidence="10">The sequence shown here is derived from an EMBL/GenBank/DDBJ whole genome shotgun (WGS) entry which is preliminary data.</text>
</comment>
<comment type="subcellular location">
    <subcellularLocation>
        <location evidence="1">Cell outer membrane</location>
    </subcellularLocation>
</comment>
<reference evidence="11" key="1">
    <citation type="journal article" date="2019" name="Int. J. Syst. Evol. Microbiol.">
        <title>The Global Catalogue of Microorganisms (GCM) 10K type strain sequencing project: providing services to taxonomists for standard genome sequencing and annotation.</title>
        <authorList>
            <consortium name="The Broad Institute Genomics Platform"/>
            <consortium name="The Broad Institute Genome Sequencing Center for Infectious Disease"/>
            <person name="Wu L."/>
            <person name="Ma J."/>
        </authorList>
    </citation>
    <scope>NUCLEOTIDE SEQUENCE [LARGE SCALE GENOMIC DNA]</scope>
    <source>
        <strain evidence="11">CGMCC 1.12749</strain>
    </source>
</reference>
<dbReference type="InterPro" id="IPR051906">
    <property type="entry name" value="TolC-like"/>
</dbReference>
<accession>A0ABQ1W136</accession>
<feature type="chain" id="PRO_5045315320" evidence="9">
    <location>
        <begin position="23"/>
        <end position="491"/>
    </location>
</feature>
<evidence type="ECO:0000256" key="4">
    <source>
        <dbReference type="ARBA" id="ARBA00022452"/>
    </source>
</evidence>
<feature type="coiled-coil region" evidence="8">
    <location>
        <begin position="201"/>
        <end position="252"/>
    </location>
</feature>
<dbReference type="EMBL" id="BMFP01000002">
    <property type="protein sequence ID" value="GGG08399.1"/>
    <property type="molecule type" value="Genomic_DNA"/>
</dbReference>
<evidence type="ECO:0000256" key="1">
    <source>
        <dbReference type="ARBA" id="ARBA00004442"/>
    </source>
</evidence>
<organism evidence="10 11">
    <name type="scientific">Pontibacter amylolyticus</name>
    <dbReference type="NCBI Taxonomy" id="1424080"/>
    <lineage>
        <taxon>Bacteria</taxon>
        <taxon>Pseudomonadati</taxon>
        <taxon>Bacteroidota</taxon>
        <taxon>Cytophagia</taxon>
        <taxon>Cytophagales</taxon>
        <taxon>Hymenobacteraceae</taxon>
        <taxon>Pontibacter</taxon>
    </lineage>
</organism>
<dbReference type="SUPFAM" id="SSF56954">
    <property type="entry name" value="Outer membrane efflux proteins (OEP)"/>
    <property type="match status" value="1"/>
</dbReference>
<evidence type="ECO:0000256" key="5">
    <source>
        <dbReference type="ARBA" id="ARBA00022692"/>
    </source>
</evidence>
<evidence type="ECO:0000256" key="2">
    <source>
        <dbReference type="ARBA" id="ARBA00007613"/>
    </source>
</evidence>
<gene>
    <name evidence="10" type="ORF">GCM10011323_11170</name>
</gene>
<name>A0ABQ1W136_9BACT</name>
<evidence type="ECO:0000256" key="7">
    <source>
        <dbReference type="ARBA" id="ARBA00023237"/>
    </source>
</evidence>
<evidence type="ECO:0000256" key="6">
    <source>
        <dbReference type="ARBA" id="ARBA00023136"/>
    </source>
</evidence>
<sequence>MKKHSSLLLTLFVLLSPLGALAQGAPQAFSLQQSIDYALQNRLSLKMARNQQDIDKAKVGEIRAMGLPQINGNAEVGNNFIQQKTLFDPSSFGGAPSELDPFVITPEQVASGQPIVLNPTYSQPEPQPSTGLQAISFVQPYNGSLTITGSQLLFDGSYLIGLKAAKTYTELSRKTTEQNEIDVVEQVTKAYYSVLVSRERMELLNQNLNRLDTLLKQTQVMFDNGVAEKLDVDRLRVTYNNLKVEKQKTERLLILGEDLLKFQMGMPQREQITLTDSLSEVQVDMAKTNRNGFNYSNRIEYSVLETQRDLAMLNLRNIRSGYLPKLYLNARYGYIGVGSTFSDVMNIRAGQDNTTDRNYFDFGYVGLQLQLPIFDGLRKHYQVQQSRLTLENAKLGFESLEQGIDLELEQASTDLTNSLDVLASQRENLELAEEIARVSKIKFQEGVGSNLEVVTAETDLRQAQTNYYAAMYDALIAKVNLDKATGTLLTK</sequence>
<dbReference type="PANTHER" id="PTHR30026">
    <property type="entry name" value="OUTER MEMBRANE PROTEIN TOLC"/>
    <property type="match status" value="1"/>
</dbReference>
<evidence type="ECO:0000313" key="10">
    <source>
        <dbReference type="EMBL" id="GGG08399.1"/>
    </source>
</evidence>
<dbReference type="Gene3D" id="1.20.1600.10">
    <property type="entry name" value="Outer membrane efflux proteins (OEP)"/>
    <property type="match status" value="1"/>
</dbReference>
<keyword evidence="4" id="KW-1134">Transmembrane beta strand</keyword>
<keyword evidence="11" id="KW-1185">Reference proteome</keyword>
<keyword evidence="3" id="KW-0813">Transport</keyword>
<evidence type="ECO:0000256" key="9">
    <source>
        <dbReference type="SAM" id="SignalP"/>
    </source>
</evidence>
<dbReference type="Proteomes" id="UP000634043">
    <property type="component" value="Unassembled WGS sequence"/>
</dbReference>
<dbReference type="InterPro" id="IPR003423">
    <property type="entry name" value="OMP_efflux"/>
</dbReference>